<dbReference type="PANTHER" id="PTHR43078">
    <property type="entry name" value="UDP-GLUCURONIC ACID DECARBOXYLASE-RELATED"/>
    <property type="match status" value="1"/>
</dbReference>
<keyword evidence="6" id="KW-0812">Transmembrane</keyword>
<protein>
    <submittedName>
        <fullName evidence="8">NAD-dependent epimerase/dehydratase family protein</fullName>
    </submittedName>
</protein>
<feature type="compositionally biased region" description="Polar residues" evidence="5">
    <location>
        <begin position="883"/>
        <end position="892"/>
    </location>
</feature>
<keyword evidence="2" id="KW-0210">Decarboxylase</keyword>
<dbReference type="AlphaFoldDB" id="A0A955RH87"/>
<accession>A0A955RH87</accession>
<dbReference type="SUPFAM" id="SSF51735">
    <property type="entry name" value="NAD(P)-binding Rossmann-fold domains"/>
    <property type="match status" value="1"/>
</dbReference>
<dbReference type="GO" id="GO:0042732">
    <property type="term" value="P:D-xylose metabolic process"/>
    <property type="evidence" value="ECO:0007669"/>
    <property type="project" value="InterPro"/>
</dbReference>
<feature type="transmembrane region" description="Helical" evidence="6">
    <location>
        <begin position="432"/>
        <end position="453"/>
    </location>
</feature>
<dbReference type="PANTHER" id="PTHR43078:SF6">
    <property type="entry name" value="UDP-GLUCURONIC ACID DECARBOXYLASE 1"/>
    <property type="match status" value="1"/>
</dbReference>
<evidence type="ECO:0000256" key="1">
    <source>
        <dbReference type="ARBA" id="ARBA00001911"/>
    </source>
</evidence>
<dbReference type="EMBL" id="JAGQLG010000008">
    <property type="protein sequence ID" value="MCA9381821.1"/>
    <property type="molecule type" value="Genomic_DNA"/>
</dbReference>
<keyword evidence="4" id="KW-0456">Lyase</keyword>
<feature type="region of interest" description="Disordered" evidence="5">
    <location>
        <begin position="328"/>
        <end position="371"/>
    </location>
</feature>
<gene>
    <name evidence="8" type="ORF">KC660_00240</name>
</gene>
<evidence type="ECO:0000256" key="4">
    <source>
        <dbReference type="ARBA" id="ARBA00023239"/>
    </source>
</evidence>
<dbReference type="Gene3D" id="3.40.50.720">
    <property type="entry name" value="NAD(P)-binding Rossmann-like Domain"/>
    <property type="match status" value="1"/>
</dbReference>
<feature type="compositionally biased region" description="Basic residues" evidence="5">
    <location>
        <begin position="397"/>
        <end position="408"/>
    </location>
</feature>
<feature type="region of interest" description="Disordered" evidence="5">
    <location>
        <begin position="384"/>
        <end position="417"/>
    </location>
</feature>
<feature type="domain" description="NAD-dependent epimerase/dehydratase" evidence="7">
    <location>
        <begin position="25"/>
        <end position="234"/>
    </location>
</feature>
<evidence type="ECO:0000256" key="2">
    <source>
        <dbReference type="ARBA" id="ARBA00022793"/>
    </source>
</evidence>
<dbReference type="GO" id="GO:0005737">
    <property type="term" value="C:cytoplasm"/>
    <property type="evidence" value="ECO:0007669"/>
    <property type="project" value="TreeGrafter"/>
</dbReference>
<evidence type="ECO:0000259" key="7">
    <source>
        <dbReference type="Pfam" id="PF01370"/>
    </source>
</evidence>
<feature type="region of interest" description="Disordered" evidence="5">
    <location>
        <begin position="869"/>
        <end position="895"/>
    </location>
</feature>
<feature type="compositionally biased region" description="Basic and acidic residues" evidence="5">
    <location>
        <begin position="384"/>
        <end position="396"/>
    </location>
</feature>
<reference evidence="8" key="2">
    <citation type="journal article" date="2021" name="Microbiome">
        <title>Successional dynamics and alternative stable states in a saline activated sludge microbial community over 9 years.</title>
        <authorList>
            <person name="Wang Y."/>
            <person name="Ye J."/>
            <person name="Ju F."/>
            <person name="Liu L."/>
            <person name="Boyd J.A."/>
            <person name="Deng Y."/>
            <person name="Parks D.H."/>
            <person name="Jiang X."/>
            <person name="Yin X."/>
            <person name="Woodcroft B.J."/>
            <person name="Tyson G.W."/>
            <person name="Hugenholtz P."/>
            <person name="Polz M.F."/>
            <person name="Zhang T."/>
        </authorList>
    </citation>
    <scope>NUCLEOTIDE SEQUENCE</scope>
    <source>
        <strain evidence="8">HKST-UBA10</strain>
    </source>
</reference>
<proteinExistence type="predicted"/>
<keyword evidence="3" id="KW-0520">NAD</keyword>
<dbReference type="Pfam" id="PF01370">
    <property type="entry name" value="Epimerase"/>
    <property type="match status" value="1"/>
</dbReference>
<sequence length="1016" mass="113102">MTLKEKLEKNKKNPVALICNGISGIGIELSKALIEQGALVIMVEFLNKDKLSTIEELENNDKFSLLDIKGLSGLPNELKTLDYIYYFQLEEGEDKIKSSDFLENAALLESVLNIALEKESKFTLVDSIHLNRIINSQDLGTAVSKRKKTYTHLEIQRYSENLVEEYIDKNKLIGTIIRIGEVYGPGVLEEESKVLNKMIDQAIKEDDITVNGEGLEEHYFVYITDAVFGLLKAQFSDETKGKIFALADPDEVTELSLAYTLIDLEFKADEVEFSVDKNSQLLDKDTTPNLTEIGWTPKVSLARGIKQTADALAEVSKEIKTPAVKLTDKKEGGEIEEDTKQTNLEDVKANNVEEEKNDKDENPQTKSNSIMDIFGKKQKKAVLDKGVPEEDKDSRLKRVSGLKKKQKVDKKVEKKAKERSEIGTTKGKAKSVLKVAVIIFLIGAYFLFFAPLIKYTYNMLSLNKEVNKLTSKSLNENMSNDELIASFVNIDSYLQNQAHSLNLPYITGKLLNQETIVNKILRDSNNYRGIVSDMKDIALYRKAMEDYLSQLEFTSTGSGDSASINQKGSYKAPATNLSLNEAVSDLATRTILLEKDDFVVNTLIENFVKLDKVNSYASGTLAEYELLSNILGLQDKSVNLIMISDDQSEASIGGNPLGFIRLEFEDSKLTNIKLSDYESFSKYVDSPDFWKKNDNEAIQASYFKTLSNEEELFNTVSTAYENFTKVKIDNLIIVNLSFLEDITDLGQSLKLGETAVSKSNLRETINSVDFSTAGQFILADLLTFGKSKNDLFYTKLMTAYSDGDVNYLLGSNLSNLKDEGEDSANDIEIDETSLVNTNDVKIQREKNFTMSINDDLVAEGKLNIIYKSSSSAQADDSPDTTAENPDSTTTDKATNEEGIDIKEYVNITLPSNYKIVGVKGITDVNEITANSISGIVDINDDRIVVSVEFETKVPSTVDNSVTLIKQNGLPTEYLGVKLSTSGEKYTLSSTGLIKSDDTFTYSGAFTRDVSFTYSVK</sequence>
<evidence type="ECO:0000313" key="9">
    <source>
        <dbReference type="Proteomes" id="UP000782843"/>
    </source>
</evidence>
<feature type="compositionally biased region" description="Basic and acidic residues" evidence="5">
    <location>
        <begin position="328"/>
        <end position="363"/>
    </location>
</feature>
<evidence type="ECO:0000256" key="6">
    <source>
        <dbReference type="SAM" id="Phobius"/>
    </source>
</evidence>
<comment type="caution">
    <text evidence="8">The sequence shown here is derived from an EMBL/GenBank/DDBJ whole genome shotgun (WGS) entry which is preliminary data.</text>
</comment>
<dbReference type="InterPro" id="IPR044516">
    <property type="entry name" value="UXS-like"/>
</dbReference>
<keyword evidence="6" id="KW-1133">Transmembrane helix</keyword>
<dbReference type="InterPro" id="IPR036291">
    <property type="entry name" value="NAD(P)-bd_dom_sf"/>
</dbReference>
<dbReference type="GO" id="GO:0048040">
    <property type="term" value="F:UDP-glucuronate decarboxylase activity"/>
    <property type="evidence" value="ECO:0007669"/>
    <property type="project" value="TreeGrafter"/>
</dbReference>
<dbReference type="Proteomes" id="UP000782843">
    <property type="component" value="Unassembled WGS sequence"/>
</dbReference>
<evidence type="ECO:0000256" key="3">
    <source>
        <dbReference type="ARBA" id="ARBA00023027"/>
    </source>
</evidence>
<evidence type="ECO:0000313" key="8">
    <source>
        <dbReference type="EMBL" id="MCA9381821.1"/>
    </source>
</evidence>
<name>A0A955RH87_9BACT</name>
<dbReference type="Gene3D" id="3.90.25.10">
    <property type="entry name" value="UDP-galactose 4-epimerase, domain 1"/>
    <property type="match status" value="1"/>
</dbReference>
<feature type="compositionally biased region" description="Low complexity" evidence="5">
    <location>
        <begin position="869"/>
        <end position="882"/>
    </location>
</feature>
<dbReference type="GO" id="GO:0070403">
    <property type="term" value="F:NAD+ binding"/>
    <property type="evidence" value="ECO:0007669"/>
    <property type="project" value="InterPro"/>
</dbReference>
<keyword evidence="6" id="KW-0472">Membrane</keyword>
<evidence type="ECO:0000256" key="5">
    <source>
        <dbReference type="SAM" id="MobiDB-lite"/>
    </source>
</evidence>
<organism evidence="8 9">
    <name type="scientific">Candidatus Dojkabacteria bacterium</name>
    <dbReference type="NCBI Taxonomy" id="2099670"/>
    <lineage>
        <taxon>Bacteria</taxon>
        <taxon>Candidatus Dojkabacteria</taxon>
    </lineage>
</organism>
<dbReference type="InterPro" id="IPR001509">
    <property type="entry name" value="Epimerase_deHydtase"/>
</dbReference>
<comment type="cofactor">
    <cofactor evidence="1">
        <name>NAD(+)</name>
        <dbReference type="ChEBI" id="CHEBI:57540"/>
    </cofactor>
</comment>
<reference evidence="8" key="1">
    <citation type="submission" date="2020-04" db="EMBL/GenBank/DDBJ databases">
        <authorList>
            <person name="Zhang T."/>
        </authorList>
    </citation>
    <scope>NUCLEOTIDE SEQUENCE</scope>
    <source>
        <strain evidence="8">HKST-UBA10</strain>
    </source>
</reference>